<keyword evidence="2" id="KW-0325">Glycoprotein</keyword>
<sequence length="271" mass="27220">MGTGKCLALLVLCVLGALVQSSSAALYKVGDSAGWSIPSSATFYDEWAKKQTFQVGDILEFDYSMGNHDVLSVTAADAKSCNSATPLFSWSVANARVTLLTPGTQSFICGISGHCTLGMAMTVQVLPAAPAPAPPAPQIPPPPPAPRTTPTTPSTPSTPPTPTTPSTPSTPAPSKAPAPPTRRSPVPPTAPAPVAVPVAAPDAPAPAPRKARKGKKPLGAPSPAPIEFSFPSSSLAVAPAPVAEKAAASGLRSAAFMVAAALAVSCASLLF</sequence>
<feature type="compositionally biased region" description="Pro residues" evidence="3">
    <location>
        <begin position="131"/>
        <end position="147"/>
    </location>
</feature>
<reference evidence="9" key="3">
    <citation type="journal article" date="2020" name="Curr. Biol.">
        <title>Chromatin organization in early land plants reveals an ancestral association between H3K27me3, transposons, and constitutive heterochromatin.</title>
        <authorList>
            <person name="Montgomery S.A."/>
            <person name="Tanizawa Y."/>
            <person name="Galik B."/>
            <person name="Wang N."/>
            <person name="Ito T."/>
            <person name="Mochizuki T."/>
            <person name="Akimcheva S."/>
            <person name="Bowman J.L."/>
            <person name="Cognat V."/>
            <person name="Marechal-Drouard L."/>
            <person name="Ekker H."/>
            <person name="Hong S.F."/>
            <person name="Kohchi T."/>
            <person name="Lin S.S."/>
            <person name="Liu L.D."/>
            <person name="Nakamura Y."/>
            <person name="Valeeva L.R."/>
            <person name="Shakirov E.V."/>
            <person name="Shippen D.E."/>
            <person name="Wei W.L."/>
            <person name="Yagura M."/>
            <person name="Yamaoka S."/>
            <person name="Yamato K.T."/>
            <person name="Liu C."/>
            <person name="Berger F."/>
        </authorList>
    </citation>
    <scope>NUCLEOTIDE SEQUENCE [LARGE SCALE GENOMIC DNA]</scope>
    <source>
        <strain evidence="9">Tak-1</strain>
    </source>
</reference>
<dbReference type="GO" id="GO:0005886">
    <property type="term" value="C:plasma membrane"/>
    <property type="evidence" value="ECO:0007669"/>
    <property type="project" value="TreeGrafter"/>
</dbReference>
<evidence type="ECO:0000256" key="4">
    <source>
        <dbReference type="SAM" id="SignalP"/>
    </source>
</evidence>
<dbReference type="EMBL" id="LVLJ01002497">
    <property type="protein sequence ID" value="OAE24684.1"/>
    <property type="molecule type" value="Genomic_DNA"/>
</dbReference>
<feature type="domain" description="Phytocyanin" evidence="5">
    <location>
        <begin position="25"/>
        <end position="127"/>
    </location>
</feature>
<keyword evidence="1" id="KW-0479">Metal-binding</keyword>
<evidence type="ECO:0000259" key="5">
    <source>
        <dbReference type="PROSITE" id="PS51485"/>
    </source>
</evidence>
<evidence type="ECO:0000313" key="9">
    <source>
        <dbReference type="Proteomes" id="UP001162541"/>
    </source>
</evidence>
<evidence type="ECO:0000313" key="6">
    <source>
        <dbReference type="EMBL" id="BBN05540.1"/>
    </source>
</evidence>
<gene>
    <name evidence="7" type="ORF">AXG93_2601s1050</name>
    <name evidence="6" type="ORF">Mp_3g14000</name>
</gene>
<feature type="region of interest" description="Disordered" evidence="3">
    <location>
        <begin position="131"/>
        <end position="225"/>
    </location>
</feature>
<reference evidence="7 8" key="1">
    <citation type="submission" date="2016-03" db="EMBL/GenBank/DDBJ databases">
        <title>Mechanisms controlling the formation of the plant cell surface in tip-growing cells are functionally conserved among land plants.</title>
        <authorList>
            <person name="Honkanen S."/>
            <person name="Jones V.A."/>
            <person name="Morieri G."/>
            <person name="Champion C."/>
            <person name="Hetherington A.J."/>
            <person name="Kelly S."/>
            <person name="Saint-Marcoux D."/>
            <person name="Proust H."/>
            <person name="Prescott H."/>
            <person name="Dolan L."/>
        </authorList>
    </citation>
    <scope>NUCLEOTIDE SEQUENCE [LARGE SCALE GENOMIC DNA]</scope>
    <source>
        <strain evidence="8">cv. Tak-1 and cv. Tak-2</strain>
        <tissue evidence="7">Whole gametophyte</tissue>
    </source>
</reference>
<feature type="signal peptide" evidence="4">
    <location>
        <begin position="1"/>
        <end position="24"/>
    </location>
</feature>
<evidence type="ECO:0000256" key="3">
    <source>
        <dbReference type="SAM" id="MobiDB-lite"/>
    </source>
</evidence>
<evidence type="ECO:0000313" key="8">
    <source>
        <dbReference type="Proteomes" id="UP000077202"/>
    </source>
</evidence>
<evidence type="ECO:0000313" key="7">
    <source>
        <dbReference type="EMBL" id="OAE24684.1"/>
    </source>
</evidence>
<dbReference type="Gene3D" id="2.60.40.420">
    <property type="entry name" value="Cupredoxins - blue copper proteins"/>
    <property type="match status" value="1"/>
</dbReference>
<dbReference type="SUPFAM" id="SSF49503">
    <property type="entry name" value="Cupredoxins"/>
    <property type="match status" value="1"/>
</dbReference>
<keyword evidence="8" id="KW-1185">Reference proteome</keyword>
<protein>
    <recommendedName>
        <fullName evidence="5">Phytocyanin domain-containing protein</fullName>
    </recommendedName>
</protein>
<dbReference type="GO" id="GO:0046872">
    <property type="term" value="F:metal ion binding"/>
    <property type="evidence" value="ECO:0007669"/>
    <property type="project" value="UniProtKB-KW"/>
</dbReference>
<dbReference type="Proteomes" id="UP000077202">
    <property type="component" value="Unassembled WGS sequence"/>
</dbReference>
<dbReference type="InterPro" id="IPR039391">
    <property type="entry name" value="Phytocyanin-like"/>
</dbReference>
<proteinExistence type="predicted"/>
<dbReference type="PANTHER" id="PTHR33021:SF537">
    <property type="entry name" value="UCLACYANIN 2"/>
    <property type="match status" value="1"/>
</dbReference>
<dbReference type="Proteomes" id="UP001162541">
    <property type="component" value="Chromosome 3"/>
</dbReference>
<feature type="chain" id="PRO_5042333750" description="Phytocyanin domain-containing protein" evidence="4">
    <location>
        <begin position="25"/>
        <end position="271"/>
    </location>
</feature>
<dbReference type="InterPro" id="IPR003245">
    <property type="entry name" value="Phytocyanin_dom"/>
</dbReference>
<organism evidence="7 8">
    <name type="scientific">Marchantia polymorpha subsp. ruderalis</name>
    <dbReference type="NCBI Taxonomy" id="1480154"/>
    <lineage>
        <taxon>Eukaryota</taxon>
        <taxon>Viridiplantae</taxon>
        <taxon>Streptophyta</taxon>
        <taxon>Embryophyta</taxon>
        <taxon>Marchantiophyta</taxon>
        <taxon>Marchantiopsida</taxon>
        <taxon>Marchantiidae</taxon>
        <taxon>Marchantiales</taxon>
        <taxon>Marchantiaceae</taxon>
        <taxon>Marchantia</taxon>
    </lineage>
</organism>
<dbReference type="EMBL" id="AP019868">
    <property type="protein sequence ID" value="BBN05540.1"/>
    <property type="molecule type" value="Genomic_DNA"/>
</dbReference>
<dbReference type="AlphaFoldDB" id="A0A176VV55"/>
<name>A0A176VV55_MARPO</name>
<feature type="compositionally biased region" description="Pro residues" evidence="3">
    <location>
        <begin position="156"/>
        <end position="191"/>
    </location>
</feature>
<keyword evidence="4" id="KW-0732">Signal</keyword>
<dbReference type="GO" id="GO:0009055">
    <property type="term" value="F:electron transfer activity"/>
    <property type="evidence" value="ECO:0007669"/>
    <property type="project" value="InterPro"/>
</dbReference>
<reference evidence="6" key="2">
    <citation type="journal article" date="2019" name="Curr. Biol.">
        <title>Chromatin organization in early land plants reveals an ancestral association between H3K27me3, transposons, and constitutive heterochromatin.</title>
        <authorList>
            <person name="Montgomery S.A."/>
            <person name="Tanizawa Y."/>
            <person name="Galik B."/>
            <person name="Wang N."/>
            <person name="Ito T."/>
            <person name="Mochizuki T."/>
            <person name="Akimcheva S."/>
            <person name="Bowman J."/>
            <person name="Cognat V."/>
            <person name="Drouard L."/>
            <person name="Ekker H."/>
            <person name="Houng S."/>
            <person name="Kohchi T."/>
            <person name="Lin S."/>
            <person name="Liu L.D."/>
            <person name="Nakamura Y."/>
            <person name="Valeeva L.R."/>
            <person name="Shakirov E.V."/>
            <person name="Shippen D.E."/>
            <person name="Wei W."/>
            <person name="Yagura M."/>
            <person name="Yamaoka S."/>
            <person name="Yamato K.T."/>
            <person name="Liu C."/>
            <person name="Berger F."/>
        </authorList>
    </citation>
    <scope>NUCLEOTIDE SEQUENCE [LARGE SCALE GENOMIC DNA]</scope>
    <source>
        <strain evidence="6">Tak-1</strain>
    </source>
</reference>
<dbReference type="FunFam" id="2.60.40.420:FF:000003">
    <property type="entry name" value="Blue copper"/>
    <property type="match status" value="1"/>
</dbReference>
<evidence type="ECO:0000256" key="1">
    <source>
        <dbReference type="ARBA" id="ARBA00022723"/>
    </source>
</evidence>
<feature type="compositionally biased region" description="Low complexity" evidence="3">
    <location>
        <begin position="192"/>
        <end position="202"/>
    </location>
</feature>
<dbReference type="Pfam" id="PF02298">
    <property type="entry name" value="Cu_bind_like"/>
    <property type="match status" value="1"/>
</dbReference>
<accession>A0A176VV55</accession>
<dbReference type="PROSITE" id="PS51485">
    <property type="entry name" value="PHYTOCYANIN"/>
    <property type="match status" value="1"/>
</dbReference>
<dbReference type="PANTHER" id="PTHR33021">
    <property type="entry name" value="BLUE COPPER PROTEIN"/>
    <property type="match status" value="1"/>
</dbReference>
<evidence type="ECO:0000256" key="2">
    <source>
        <dbReference type="ARBA" id="ARBA00023180"/>
    </source>
</evidence>
<dbReference type="InterPro" id="IPR008972">
    <property type="entry name" value="Cupredoxin"/>
</dbReference>